<evidence type="ECO:0000313" key="11">
    <source>
        <dbReference type="EMBL" id="CAK8677669.1"/>
    </source>
</evidence>
<comment type="similarity">
    <text evidence="3">Belongs to the gamma-BBH/TMLD family.</text>
</comment>
<keyword evidence="4" id="KW-0479">Metal-binding</keyword>
<evidence type="ECO:0000256" key="5">
    <source>
        <dbReference type="ARBA" id="ARBA00022873"/>
    </source>
</evidence>
<feature type="domain" description="TauD/TfdA-like" evidence="9">
    <location>
        <begin position="130"/>
        <end position="374"/>
    </location>
</feature>
<dbReference type="SUPFAM" id="SSF51197">
    <property type="entry name" value="Clavaminate synthase-like"/>
    <property type="match status" value="1"/>
</dbReference>
<dbReference type="InterPro" id="IPR003819">
    <property type="entry name" value="TauD/TfdA-like"/>
</dbReference>
<keyword evidence="12" id="KW-1185">Reference proteome</keyword>
<proteinExistence type="inferred from homology"/>
<dbReference type="InterPro" id="IPR038492">
    <property type="entry name" value="GBBH-like_N_sf"/>
</dbReference>
<dbReference type="InterPro" id="IPR050411">
    <property type="entry name" value="AlphaKG_dependent_hydroxylases"/>
</dbReference>
<dbReference type="Gene3D" id="3.60.130.10">
    <property type="entry name" value="Clavaminate synthase-like"/>
    <property type="match status" value="1"/>
</dbReference>
<evidence type="ECO:0000256" key="8">
    <source>
        <dbReference type="ARBA" id="ARBA00023004"/>
    </source>
</evidence>
<comment type="cofactor">
    <cofactor evidence="1">
        <name>Fe(2+)</name>
        <dbReference type="ChEBI" id="CHEBI:29033"/>
    </cofactor>
</comment>
<evidence type="ECO:0000256" key="2">
    <source>
        <dbReference type="ARBA" id="ARBA00005022"/>
    </source>
</evidence>
<keyword evidence="7" id="KW-0560">Oxidoreductase</keyword>
<dbReference type="Gene3D" id="3.30.2020.30">
    <property type="match status" value="1"/>
</dbReference>
<accession>A0ABP0FDB0</accession>
<name>A0ABP0FDB0_CLALP</name>
<evidence type="ECO:0008006" key="13">
    <source>
        <dbReference type="Google" id="ProtNLM"/>
    </source>
</evidence>
<reference evidence="11 12" key="1">
    <citation type="submission" date="2024-02" db="EMBL/GenBank/DDBJ databases">
        <authorList>
            <person name="Daric V."/>
            <person name="Darras S."/>
        </authorList>
    </citation>
    <scope>NUCLEOTIDE SEQUENCE [LARGE SCALE GENOMIC DNA]</scope>
</reference>
<sequence length="406" mass="47110">MSIKSVQISLDKNILETCWSDDHISRFHAKWIRFHCKCVRCKPTVTFDYKIDIPSFSPDLAYDEVKITDEGHKLYVIFEKELFHNHVTEHDADWLRQKCYCDACLEEKINARDVISKHLRSGREKVPPEVYFEEILEDSDRGTYMWLQHVIEEGLCIIKHVPTEEKMIEEITSKVATLEMTSYGPVWNVIDTGGDNAAYSTIGLPLHQDQPQYETAPGFQLLHTLRFDSAVTGGNSTMVDLFEAVEILRKESPEDFQTLVEVPATWCQIDLNPFSIEPVYLEHQKPHITLDYFGKVVGCVWQPGTHSALQVRERDVERYYKAHNKMMEIIRRKELQYKFKLSAGDLLIFNNRRMLHARDAYKSNGGVRHLRGTYLRLDHVKSKYLVLARKLGYDVIPPKVGNNSSM</sequence>
<organism evidence="11 12">
    <name type="scientific">Clavelina lepadiformis</name>
    <name type="common">Light-bulb sea squirt</name>
    <name type="synonym">Ascidia lepadiformis</name>
    <dbReference type="NCBI Taxonomy" id="159417"/>
    <lineage>
        <taxon>Eukaryota</taxon>
        <taxon>Metazoa</taxon>
        <taxon>Chordata</taxon>
        <taxon>Tunicata</taxon>
        <taxon>Ascidiacea</taxon>
        <taxon>Aplousobranchia</taxon>
        <taxon>Clavelinidae</taxon>
        <taxon>Clavelina</taxon>
    </lineage>
</organism>
<keyword evidence="8" id="KW-0408">Iron</keyword>
<keyword evidence="6" id="KW-0223">Dioxygenase</keyword>
<dbReference type="Pfam" id="PF06155">
    <property type="entry name" value="GBBH-like_N"/>
    <property type="match status" value="1"/>
</dbReference>
<dbReference type="PANTHER" id="PTHR10696:SF25">
    <property type="entry name" value="OXIDOREDUCTASE AIM17-RELATED"/>
    <property type="match status" value="1"/>
</dbReference>
<evidence type="ECO:0000259" key="10">
    <source>
        <dbReference type="Pfam" id="PF06155"/>
    </source>
</evidence>
<evidence type="ECO:0000256" key="7">
    <source>
        <dbReference type="ARBA" id="ARBA00023002"/>
    </source>
</evidence>
<dbReference type="InterPro" id="IPR010376">
    <property type="entry name" value="GBBH-like_N"/>
</dbReference>
<evidence type="ECO:0000256" key="1">
    <source>
        <dbReference type="ARBA" id="ARBA00001954"/>
    </source>
</evidence>
<evidence type="ECO:0000256" key="6">
    <source>
        <dbReference type="ARBA" id="ARBA00022964"/>
    </source>
</evidence>
<comment type="caution">
    <text evidence="11">The sequence shown here is derived from an EMBL/GenBank/DDBJ whole genome shotgun (WGS) entry which is preliminary data.</text>
</comment>
<gene>
    <name evidence="11" type="ORF">CVLEPA_LOCUS7026</name>
</gene>
<evidence type="ECO:0000256" key="4">
    <source>
        <dbReference type="ARBA" id="ARBA00022723"/>
    </source>
</evidence>
<comment type="pathway">
    <text evidence="2">Amine and polyamine biosynthesis; carnitine biosynthesis.</text>
</comment>
<protein>
    <recommendedName>
        <fullName evidence="13">Gamma-butyrobetaine dioxygenase</fullName>
    </recommendedName>
</protein>
<evidence type="ECO:0000259" key="9">
    <source>
        <dbReference type="Pfam" id="PF02668"/>
    </source>
</evidence>
<dbReference type="EMBL" id="CAWYQH010000046">
    <property type="protein sequence ID" value="CAK8677669.1"/>
    <property type="molecule type" value="Genomic_DNA"/>
</dbReference>
<evidence type="ECO:0000313" key="12">
    <source>
        <dbReference type="Proteomes" id="UP001642483"/>
    </source>
</evidence>
<dbReference type="Proteomes" id="UP001642483">
    <property type="component" value="Unassembled WGS sequence"/>
</dbReference>
<keyword evidence="5" id="KW-0124">Carnitine biosynthesis</keyword>
<evidence type="ECO:0000256" key="3">
    <source>
        <dbReference type="ARBA" id="ARBA00008654"/>
    </source>
</evidence>
<dbReference type="Pfam" id="PF02668">
    <property type="entry name" value="TauD"/>
    <property type="match status" value="1"/>
</dbReference>
<dbReference type="PANTHER" id="PTHR10696">
    <property type="entry name" value="GAMMA-BUTYROBETAINE HYDROXYLASE-RELATED"/>
    <property type="match status" value="1"/>
</dbReference>
<dbReference type="InterPro" id="IPR042098">
    <property type="entry name" value="TauD-like_sf"/>
</dbReference>
<feature type="domain" description="Gamma-butyrobetaine hydroxylase-like N-terminal" evidence="10">
    <location>
        <begin position="9"/>
        <end position="42"/>
    </location>
</feature>